<reference evidence="1 2" key="1">
    <citation type="journal article" date="2025" name="Microbiol. Resour. Announc.">
        <title>Draft genome sequences for Neonectria magnoliae and Neonectria punicea, canker pathogens of Liriodendron tulipifera and Acer saccharum in West Virginia.</title>
        <authorList>
            <person name="Petronek H.M."/>
            <person name="Kasson M.T."/>
            <person name="Metheny A.M."/>
            <person name="Stauder C.M."/>
            <person name="Lovett B."/>
            <person name="Lynch S.C."/>
            <person name="Garnas J.R."/>
            <person name="Kasson L.R."/>
            <person name="Stajich J.E."/>
        </authorList>
    </citation>
    <scope>NUCLEOTIDE SEQUENCE [LARGE SCALE GENOMIC DNA]</scope>
    <source>
        <strain evidence="1 2">NRRL 64651</strain>
    </source>
</reference>
<dbReference type="PANTHER" id="PTHR37450">
    <property type="entry name" value="CIPC PROTEIN"/>
    <property type="match status" value="1"/>
</dbReference>
<name>A0ABR1HXH7_9HYPO</name>
<dbReference type="PANTHER" id="PTHR37450:SF1">
    <property type="entry name" value="CIPC PROTEIN"/>
    <property type="match status" value="1"/>
</dbReference>
<evidence type="ECO:0000313" key="2">
    <source>
        <dbReference type="Proteomes" id="UP001498421"/>
    </source>
</evidence>
<evidence type="ECO:0000313" key="1">
    <source>
        <dbReference type="EMBL" id="KAK7425978.1"/>
    </source>
</evidence>
<protein>
    <submittedName>
        <fullName evidence="1">Uncharacterized protein</fullName>
    </submittedName>
</protein>
<accession>A0ABR1HXH7</accession>
<comment type="caution">
    <text evidence="1">The sequence shown here is derived from an EMBL/GenBank/DDBJ whole genome shotgun (WGS) entry which is preliminary data.</text>
</comment>
<dbReference type="Proteomes" id="UP001498421">
    <property type="component" value="Unassembled WGS sequence"/>
</dbReference>
<organism evidence="1 2">
    <name type="scientific">Neonectria magnoliae</name>
    <dbReference type="NCBI Taxonomy" id="2732573"/>
    <lineage>
        <taxon>Eukaryota</taxon>
        <taxon>Fungi</taxon>
        <taxon>Dikarya</taxon>
        <taxon>Ascomycota</taxon>
        <taxon>Pezizomycotina</taxon>
        <taxon>Sordariomycetes</taxon>
        <taxon>Hypocreomycetidae</taxon>
        <taxon>Hypocreales</taxon>
        <taxon>Nectriaceae</taxon>
        <taxon>Neonectria</taxon>
    </lineage>
</organism>
<keyword evidence="2" id="KW-1185">Reference proteome</keyword>
<dbReference type="Pfam" id="PF12585">
    <property type="entry name" value="DUF3759"/>
    <property type="match status" value="1"/>
</dbReference>
<gene>
    <name evidence="1" type="ORF">QQZ08_007560</name>
</gene>
<dbReference type="InterPro" id="IPR022234">
    <property type="entry name" value="DUF3759"/>
</dbReference>
<dbReference type="EMBL" id="JAZAVK010000073">
    <property type="protein sequence ID" value="KAK7425978.1"/>
    <property type="molecule type" value="Genomic_DNA"/>
</dbReference>
<sequence>MFGFDEAREKRDEVYEGHHESHLSHEVIAGGAAFEAMKKFEDSQRNSGETVNHGFAKELLASFAAAEVDKLAETKGMDYIDREKTKHHAKKQAEHLYDQQYSDYDQFDPIGNRLERCGNSEYKLKGTSFAVSLGTSASILTESELVTNFSIEIATVLHKWSMTSNRPRCLLRSEDTLTTIDGLDDRVVLTDPLVLPPDIGLVDIVLDYDGGPAAMELLQKAEVRPGENLQYLQISGLAGFESHTLPDRLINLKPIRIMAYGAGSVSRDEMKKEVAGLVAAITSMKTPFGVFTAPLAEAHIVWNLEPF</sequence>
<proteinExistence type="predicted"/>